<keyword evidence="3" id="KW-1185">Reference proteome</keyword>
<accession>A0AA88E9M9</accession>
<feature type="region of interest" description="Disordered" evidence="1">
    <location>
        <begin position="94"/>
        <end position="127"/>
    </location>
</feature>
<dbReference type="AlphaFoldDB" id="A0AA88E9M9"/>
<name>A0AA88E9M9_FICCA</name>
<feature type="compositionally biased region" description="Basic and acidic residues" evidence="1">
    <location>
        <begin position="109"/>
        <end position="119"/>
    </location>
</feature>
<dbReference type="InterPro" id="IPR042462">
    <property type="entry name" value="ARMC7"/>
</dbReference>
<comment type="caution">
    <text evidence="2">The sequence shown here is derived from an EMBL/GenBank/DDBJ whole genome shotgun (WGS) entry which is preliminary data.</text>
</comment>
<dbReference type="PANTHER" id="PTHR46263:SF1">
    <property type="entry name" value="ARMADILLO REPEAT-CONTAINING PROTEIN 7"/>
    <property type="match status" value="1"/>
</dbReference>
<evidence type="ECO:0000313" key="3">
    <source>
        <dbReference type="Proteomes" id="UP001187192"/>
    </source>
</evidence>
<dbReference type="EMBL" id="BTGU01001098">
    <property type="protein sequence ID" value="GMN70305.1"/>
    <property type="molecule type" value="Genomic_DNA"/>
</dbReference>
<sequence length="159" mass="17554">MWNSKAAISSVQFTLFQELVTQFQNSTNEDCITEPNEKLVEFGIGGVCNSCAGRALYYLCNKYNRKEILKPAAEEAVSVSFNLANDPCENDHDFIGHSPKCDSVAVGHPKPDSPRRPSSEKTTSSGCRRPQEQTACILNRDFVTILASCEVIFIMGVDL</sequence>
<organism evidence="2 3">
    <name type="scientific">Ficus carica</name>
    <name type="common">Common fig</name>
    <dbReference type="NCBI Taxonomy" id="3494"/>
    <lineage>
        <taxon>Eukaryota</taxon>
        <taxon>Viridiplantae</taxon>
        <taxon>Streptophyta</taxon>
        <taxon>Embryophyta</taxon>
        <taxon>Tracheophyta</taxon>
        <taxon>Spermatophyta</taxon>
        <taxon>Magnoliopsida</taxon>
        <taxon>eudicotyledons</taxon>
        <taxon>Gunneridae</taxon>
        <taxon>Pentapetalae</taxon>
        <taxon>rosids</taxon>
        <taxon>fabids</taxon>
        <taxon>Rosales</taxon>
        <taxon>Moraceae</taxon>
        <taxon>Ficeae</taxon>
        <taxon>Ficus</taxon>
    </lineage>
</organism>
<evidence type="ECO:0000313" key="2">
    <source>
        <dbReference type="EMBL" id="GMN70305.1"/>
    </source>
</evidence>
<reference evidence="2" key="1">
    <citation type="submission" date="2023-07" db="EMBL/GenBank/DDBJ databases">
        <title>draft genome sequence of fig (Ficus carica).</title>
        <authorList>
            <person name="Takahashi T."/>
            <person name="Nishimura K."/>
        </authorList>
    </citation>
    <scope>NUCLEOTIDE SEQUENCE</scope>
</reference>
<dbReference type="PANTHER" id="PTHR46263">
    <property type="entry name" value="ARMADILLO REPEAT-CONTAINING PROTEIN 7"/>
    <property type="match status" value="1"/>
</dbReference>
<protein>
    <submittedName>
        <fullName evidence="2">Uncharacterized protein</fullName>
    </submittedName>
</protein>
<evidence type="ECO:0000256" key="1">
    <source>
        <dbReference type="SAM" id="MobiDB-lite"/>
    </source>
</evidence>
<proteinExistence type="predicted"/>
<gene>
    <name evidence="2" type="ORF">TIFTF001_039349</name>
</gene>
<dbReference type="Proteomes" id="UP001187192">
    <property type="component" value="Unassembled WGS sequence"/>
</dbReference>